<proteinExistence type="predicted"/>
<dbReference type="EMBL" id="FNTX01000002">
    <property type="protein sequence ID" value="SEE91323.1"/>
    <property type="molecule type" value="Genomic_DNA"/>
</dbReference>
<feature type="domain" description="SsuA/THI5-like" evidence="2">
    <location>
        <begin position="56"/>
        <end position="267"/>
    </location>
</feature>
<dbReference type="PANTHER" id="PTHR31528">
    <property type="entry name" value="4-AMINO-5-HYDROXYMETHYL-2-METHYLPYRIMIDINE PHOSPHATE SYNTHASE THI11-RELATED"/>
    <property type="match status" value="1"/>
</dbReference>
<dbReference type="InterPro" id="IPR015168">
    <property type="entry name" value="SsuA/THI5"/>
</dbReference>
<dbReference type="Proteomes" id="UP000199220">
    <property type="component" value="Unassembled WGS sequence"/>
</dbReference>
<dbReference type="Gene3D" id="3.40.190.10">
    <property type="entry name" value="Periplasmic binding protein-like II"/>
    <property type="match status" value="2"/>
</dbReference>
<reference evidence="4" key="1">
    <citation type="submission" date="2016-10" db="EMBL/GenBank/DDBJ databases">
        <authorList>
            <person name="Varghese N."/>
            <person name="Submissions S."/>
        </authorList>
    </citation>
    <scope>NUCLEOTIDE SEQUENCE [LARGE SCALE GENOMIC DNA]</scope>
    <source>
        <strain evidence="4">DSM 21368</strain>
    </source>
</reference>
<evidence type="ECO:0000313" key="4">
    <source>
        <dbReference type="Proteomes" id="UP000199220"/>
    </source>
</evidence>
<dbReference type="PROSITE" id="PS51257">
    <property type="entry name" value="PROKAR_LIPOPROTEIN"/>
    <property type="match status" value="1"/>
</dbReference>
<dbReference type="Pfam" id="PF09084">
    <property type="entry name" value="NMT1"/>
    <property type="match status" value="1"/>
</dbReference>
<dbReference type="SUPFAM" id="SSF53850">
    <property type="entry name" value="Periplasmic binding protein-like II"/>
    <property type="match status" value="1"/>
</dbReference>
<dbReference type="RefSeq" id="WP_089774317.1">
    <property type="nucleotide sequence ID" value="NZ_FNTX01000002.1"/>
</dbReference>
<feature type="signal peptide" evidence="1">
    <location>
        <begin position="1"/>
        <end position="27"/>
    </location>
</feature>
<dbReference type="STRING" id="648782.SAMN04488554_3545"/>
<keyword evidence="1" id="KW-0732">Signal</keyword>
<gene>
    <name evidence="3" type="ORF">SAMN04488554_3545</name>
</gene>
<evidence type="ECO:0000256" key="1">
    <source>
        <dbReference type="SAM" id="SignalP"/>
    </source>
</evidence>
<feature type="chain" id="PRO_5011570492" evidence="1">
    <location>
        <begin position="28"/>
        <end position="340"/>
    </location>
</feature>
<keyword evidence="4" id="KW-1185">Reference proteome</keyword>
<protein>
    <submittedName>
        <fullName evidence="3">ABC-type nitrate/sulfonate/bicarbonate transport system, substrate-binding protein</fullName>
    </submittedName>
</protein>
<dbReference type="AlphaFoldDB" id="A0A1H5MQ30"/>
<dbReference type="PANTHER" id="PTHR31528:SF3">
    <property type="entry name" value="THIAMINE BIOSYNTHESIS PROTEIN HI_0357-RELATED"/>
    <property type="match status" value="1"/>
</dbReference>
<dbReference type="OrthoDB" id="174578at2"/>
<organism evidence="3 4">
    <name type="scientific">Ruania alba</name>
    <dbReference type="NCBI Taxonomy" id="648782"/>
    <lineage>
        <taxon>Bacteria</taxon>
        <taxon>Bacillati</taxon>
        <taxon>Actinomycetota</taxon>
        <taxon>Actinomycetes</taxon>
        <taxon>Micrococcales</taxon>
        <taxon>Ruaniaceae</taxon>
        <taxon>Ruania</taxon>
    </lineage>
</organism>
<name>A0A1H5MQ30_9MICO</name>
<evidence type="ECO:0000259" key="2">
    <source>
        <dbReference type="Pfam" id="PF09084"/>
    </source>
</evidence>
<dbReference type="InterPro" id="IPR027939">
    <property type="entry name" value="NMT1/THI5"/>
</dbReference>
<dbReference type="GO" id="GO:0009228">
    <property type="term" value="P:thiamine biosynthetic process"/>
    <property type="evidence" value="ECO:0007669"/>
    <property type="project" value="InterPro"/>
</dbReference>
<sequence length="340" mass="34870">MTTRHPSRRRIVAGLALSAVASTGVLAACSDDAGTGGDADAGVLSEASVQLGWFPNVESAPIIVADENGYFADEGIDVTVEPGGPEVNSDAQIVSGNVLMGTLNSEGLANAVIAGADLVAVGAIYQTSSSAIVTLADSGIEEPADLEGRRFGTSPSDDRVYPPFFELVGVGDSQIESVNIGADPAALVSGEVDAMSGTLANQPIALEAQGHDVSTIRLGDYGYNRWSGVLVVRADSLEDETKRATIVAMLRAIAQGTADLVADPDAAAQVVVDTYGEQLGLDPDQQAASAAVWADLASGEAGEPVLLTDDGIASQQDFYDRVGLEVDAGTIFDTSVQEDL</sequence>
<accession>A0A1H5MQ30</accession>
<evidence type="ECO:0000313" key="3">
    <source>
        <dbReference type="EMBL" id="SEE91323.1"/>
    </source>
</evidence>